<feature type="disulfide bond" evidence="2">
    <location>
        <begin position="226"/>
        <end position="244"/>
    </location>
</feature>
<keyword evidence="3" id="KW-0812">Transmembrane</keyword>
<proteinExistence type="predicted"/>
<keyword evidence="1 2" id="KW-1015">Disulfide bond</keyword>
<dbReference type="Proteomes" id="UP001165740">
    <property type="component" value="Chromosome 4"/>
</dbReference>
<reference evidence="5" key="1">
    <citation type="submission" date="2025-08" db="UniProtKB">
        <authorList>
            <consortium name="RefSeq"/>
        </authorList>
    </citation>
    <scope>IDENTIFICATION</scope>
</reference>
<dbReference type="AlphaFoldDB" id="A0A9W3A6I7"/>
<evidence type="ECO:0000256" key="2">
    <source>
        <dbReference type="PROSITE-ProRule" id="PRU00124"/>
    </source>
</evidence>
<dbReference type="PROSITE" id="PS50068">
    <property type="entry name" value="LDLRA_2"/>
    <property type="match status" value="1"/>
</dbReference>
<dbReference type="CDD" id="cd00112">
    <property type="entry name" value="LDLa"/>
    <property type="match status" value="1"/>
</dbReference>
<dbReference type="InterPro" id="IPR023415">
    <property type="entry name" value="LDLR_class-A_CS"/>
</dbReference>
<dbReference type="InterPro" id="IPR002172">
    <property type="entry name" value="LDrepeatLR_classA_rpt"/>
</dbReference>
<dbReference type="SUPFAM" id="SSF57424">
    <property type="entry name" value="LDL receptor-like module"/>
    <property type="match status" value="1"/>
</dbReference>
<evidence type="ECO:0000256" key="3">
    <source>
        <dbReference type="SAM" id="Phobius"/>
    </source>
</evidence>
<evidence type="ECO:0000313" key="4">
    <source>
        <dbReference type="Proteomes" id="UP001165740"/>
    </source>
</evidence>
<dbReference type="Pfam" id="PF00057">
    <property type="entry name" value="Ldl_recept_a"/>
    <property type="match status" value="1"/>
</dbReference>
<evidence type="ECO:0000256" key="1">
    <source>
        <dbReference type="ARBA" id="ARBA00023157"/>
    </source>
</evidence>
<accession>A0A9W3A6I7</accession>
<dbReference type="Gene3D" id="4.10.400.10">
    <property type="entry name" value="Low-density Lipoprotein Receptor"/>
    <property type="match status" value="1"/>
</dbReference>
<keyword evidence="3" id="KW-1133">Transmembrane helix</keyword>
<keyword evidence="4" id="KW-1185">Reference proteome</keyword>
<protein>
    <submittedName>
        <fullName evidence="5">Uncharacterized protein LOC129925839</fullName>
    </submittedName>
</protein>
<comment type="caution">
    <text evidence="2">Lacks conserved residue(s) required for the propagation of feature annotation.</text>
</comment>
<evidence type="ECO:0000313" key="5">
    <source>
        <dbReference type="RefSeq" id="XP_055882793.1"/>
    </source>
</evidence>
<dbReference type="PROSITE" id="PS01209">
    <property type="entry name" value="LDLRA_1"/>
    <property type="match status" value="1"/>
</dbReference>
<dbReference type="SMART" id="SM00192">
    <property type="entry name" value="LDLa"/>
    <property type="match status" value="1"/>
</dbReference>
<dbReference type="RefSeq" id="XP_055882793.1">
    <property type="nucleotide sequence ID" value="XM_056026818.1"/>
</dbReference>
<feature type="disulfide bond" evidence="2">
    <location>
        <begin position="238"/>
        <end position="253"/>
    </location>
</feature>
<feature type="transmembrane region" description="Helical" evidence="3">
    <location>
        <begin position="6"/>
        <end position="29"/>
    </location>
</feature>
<dbReference type="InterPro" id="IPR036055">
    <property type="entry name" value="LDL_receptor-like_sf"/>
</dbReference>
<sequence length="263" mass="31366">MDSSVLLAFKILVGLMVLIYIFFYISIYMTSKVIEERKKYNPENFSDDMLRKILKSHPVCTLGYAYCIEEYMKFDYQATSTEKICLLLTVYLKCMFEKCEVKLAKKRLEAKENLLEDLKYFATNFTCDFAFSSYNATCLYGEQYCQRKVNPKGEKHDKQTLCRYYEKYLRCFFKECVMTIPKQEKYIENQEKALADKGVTCDFNYRRLVVKGDEYDCTEMNHLYMCRNRECIHEDLVCNGEEDCWDGSDERHCDWKVDMDLDL</sequence>
<name>A0A9W3A6I7_BIOGL</name>
<keyword evidence="3" id="KW-0472">Membrane</keyword>
<gene>
    <name evidence="5" type="primary">LOC129925839</name>
</gene>
<dbReference type="GeneID" id="129925839"/>
<organism evidence="4 5">
    <name type="scientific">Biomphalaria glabrata</name>
    <name type="common">Bloodfluke planorb</name>
    <name type="synonym">Freshwater snail</name>
    <dbReference type="NCBI Taxonomy" id="6526"/>
    <lineage>
        <taxon>Eukaryota</taxon>
        <taxon>Metazoa</taxon>
        <taxon>Spiralia</taxon>
        <taxon>Lophotrochozoa</taxon>
        <taxon>Mollusca</taxon>
        <taxon>Gastropoda</taxon>
        <taxon>Heterobranchia</taxon>
        <taxon>Euthyneura</taxon>
        <taxon>Panpulmonata</taxon>
        <taxon>Hygrophila</taxon>
        <taxon>Lymnaeoidea</taxon>
        <taxon>Planorbidae</taxon>
        <taxon>Biomphalaria</taxon>
    </lineage>
</organism>